<proteinExistence type="predicted"/>
<evidence type="ECO:0000313" key="2">
    <source>
        <dbReference type="Proteomes" id="UP000095287"/>
    </source>
</evidence>
<evidence type="ECO:0000256" key="1">
    <source>
        <dbReference type="SAM" id="MobiDB-lite"/>
    </source>
</evidence>
<dbReference type="SUPFAM" id="SSF63748">
    <property type="entry name" value="Tudor/PWWP/MBT"/>
    <property type="match status" value="1"/>
</dbReference>
<dbReference type="GO" id="GO:0003676">
    <property type="term" value="F:nucleic acid binding"/>
    <property type="evidence" value="ECO:0007669"/>
    <property type="project" value="InterPro"/>
</dbReference>
<reference evidence="3" key="1">
    <citation type="submission" date="2016-11" db="UniProtKB">
        <authorList>
            <consortium name="WormBaseParasite"/>
        </authorList>
    </citation>
    <scope>IDENTIFICATION</scope>
</reference>
<protein>
    <submittedName>
        <fullName evidence="3">Tudor domain-containing protein</fullName>
    </submittedName>
</protein>
<dbReference type="AlphaFoldDB" id="A0A1I7Y940"/>
<organism evidence="2 3">
    <name type="scientific">Steinernema glaseri</name>
    <dbReference type="NCBI Taxonomy" id="37863"/>
    <lineage>
        <taxon>Eukaryota</taxon>
        <taxon>Metazoa</taxon>
        <taxon>Ecdysozoa</taxon>
        <taxon>Nematoda</taxon>
        <taxon>Chromadorea</taxon>
        <taxon>Rhabditida</taxon>
        <taxon>Tylenchina</taxon>
        <taxon>Panagrolaimomorpha</taxon>
        <taxon>Strongyloidoidea</taxon>
        <taxon>Steinernematidae</taxon>
        <taxon>Steinernema</taxon>
    </lineage>
</organism>
<dbReference type="Gene3D" id="2.30.30.140">
    <property type="match status" value="1"/>
</dbReference>
<dbReference type="WBParaSite" id="L893_g13920.t1">
    <property type="protein sequence ID" value="L893_g13920.t1"/>
    <property type="gene ID" value="L893_g13920"/>
</dbReference>
<evidence type="ECO:0000313" key="3">
    <source>
        <dbReference type="WBParaSite" id="L893_g13920.t1"/>
    </source>
</evidence>
<dbReference type="InterPro" id="IPR012677">
    <property type="entry name" value="Nucleotide-bd_a/b_plait_sf"/>
</dbReference>
<sequence>MQHMNAFSFGHQSSPVSPPRPQRERIQRSDHCLLVRCFPANWDEWAVFHFFRKLGTVHNVYVPRPKEGSQHSFVPHAYLEMMNEAELQKVLSCCDYMGRIGLEGIEQMIEVSPYTPLTQNHRYTQQQRNVVEVLRQLKNMNMSNTNSVGDSISEEPFSPDRNRNADHVFEALGLLSPSDNPGSPKSALEEEVLSPLKSPTKAVDKLRRKSFKTRGDGSVVYDKSINRYDYLPIDRPIADVEFVFPEDTDAGFFYVLNKKHVAQFEKRIFEKRIVEQIRKAFDTALPVDQLKDKEIVQLKVEEDESSPKAYARAVNVGKVSDKGDYKMLLVDRGITGTFNISSMRKISNDVARKPFLAIRCELYGLDGKQPVELIREVFKQNIATVQVRLIAFRGLNSLIQCHISCHKSNGSRTKSIDLAQYLAERIPDLKYAPPKNEKLVYTKEQIMDIKKLVKSAPKSTIPVDLLSEMFADIFVSAV</sequence>
<name>A0A1I7Y940_9BILA</name>
<dbReference type="Proteomes" id="UP000095287">
    <property type="component" value="Unplaced"/>
</dbReference>
<keyword evidence="2" id="KW-1185">Reference proteome</keyword>
<dbReference type="InterPro" id="IPR035979">
    <property type="entry name" value="RBD_domain_sf"/>
</dbReference>
<dbReference type="SUPFAM" id="SSF54928">
    <property type="entry name" value="RNA-binding domain, RBD"/>
    <property type="match status" value="1"/>
</dbReference>
<dbReference type="Gene3D" id="3.30.70.330">
    <property type="match status" value="1"/>
</dbReference>
<feature type="region of interest" description="Disordered" evidence="1">
    <location>
        <begin position="173"/>
        <end position="194"/>
    </location>
</feature>
<accession>A0A1I7Y940</accession>
<feature type="region of interest" description="Disordered" evidence="1">
    <location>
        <begin position="1"/>
        <end position="23"/>
    </location>
</feature>
<dbReference type="CDD" id="cd00590">
    <property type="entry name" value="RRM_SF"/>
    <property type="match status" value="1"/>
</dbReference>